<dbReference type="InterPro" id="IPR013766">
    <property type="entry name" value="Thioredoxin_domain"/>
</dbReference>
<comment type="similarity">
    <text evidence="1">Belongs to the thioredoxin family. DsbA subfamily.</text>
</comment>
<keyword evidence="4" id="KW-1015">Disulfide bond</keyword>
<dbReference type="PROSITE" id="PS51352">
    <property type="entry name" value="THIOREDOXIN_2"/>
    <property type="match status" value="1"/>
</dbReference>
<evidence type="ECO:0000256" key="3">
    <source>
        <dbReference type="ARBA" id="ARBA00023002"/>
    </source>
</evidence>
<dbReference type="Gene3D" id="3.40.30.10">
    <property type="entry name" value="Glutaredoxin"/>
    <property type="match status" value="1"/>
</dbReference>
<accession>A0A1G2FYF3</accession>
<keyword evidence="3" id="KW-0560">Oxidoreductase</keyword>
<name>A0A1G2FYF3_9BACT</name>
<feature type="transmembrane region" description="Helical" evidence="6">
    <location>
        <begin position="16"/>
        <end position="37"/>
    </location>
</feature>
<dbReference type="STRING" id="1802114.A2719_01860"/>
<protein>
    <recommendedName>
        <fullName evidence="7">Thioredoxin domain-containing protein</fullName>
    </recommendedName>
</protein>
<dbReference type="Pfam" id="PF13462">
    <property type="entry name" value="Thioredoxin_4"/>
    <property type="match status" value="1"/>
</dbReference>
<organism evidence="8 9">
    <name type="scientific">Candidatus Ryanbacteria bacterium RIFCSPHIGHO2_01_FULL_45_22</name>
    <dbReference type="NCBI Taxonomy" id="1802114"/>
    <lineage>
        <taxon>Bacteria</taxon>
        <taxon>Candidatus Ryaniibacteriota</taxon>
    </lineage>
</organism>
<dbReference type="SUPFAM" id="SSF52833">
    <property type="entry name" value="Thioredoxin-like"/>
    <property type="match status" value="1"/>
</dbReference>
<keyword evidence="6" id="KW-0812">Transmembrane</keyword>
<evidence type="ECO:0000256" key="5">
    <source>
        <dbReference type="ARBA" id="ARBA00023284"/>
    </source>
</evidence>
<proteinExistence type="inferred from homology"/>
<gene>
    <name evidence="8" type="ORF">A2719_01860</name>
</gene>
<dbReference type="InterPro" id="IPR012336">
    <property type="entry name" value="Thioredoxin-like_fold"/>
</dbReference>
<dbReference type="PANTHER" id="PTHR13887:SF14">
    <property type="entry name" value="DISULFIDE BOND FORMATION PROTEIN D"/>
    <property type="match status" value="1"/>
</dbReference>
<keyword evidence="6" id="KW-0472">Membrane</keyword>
<feature type="domain" description="Thioredoxin" evidence="7">
    <location>
        <begin position="28"/>
        <end position="242"/>
    </location>
</feature>
<dbReference type="InterPro" id="IPR036249">
    <property type="entry name" value="Thioredoxin-like_sf"/>
</dbReference>
<sequence>MEEEHVRQSIPSKDNYAVPGAIIIAGALIAGAVYFSFGKTPVPSPSIGNKVEDVGSFEQMAAISARDHIRGNPDAPVKIVEYSDTECPFCKRFHDTMKQVMDEYGKSGEVAWVYRQFPLSQLHSKASKEAEATECANELGGSDKFWSYIDRLFEVTPSNDGLDPAELPKIAEYVGLDVTKFNTCLTSAKYAQHIEEDSQNAIATGGNGTPWSIVVAKNGKKYPLSGAQPYVAVKQLIELALREK</sequence>
<evidence type="ECO:0000256" key="1">
    <source>
        <dbReference type="ARBA" id="ARBA00005791"/>
    </source>
</evidence>
<keyword evidence="6" id="KW-1133">Transmembrane helix</keyword>
<evidence type="ECO:0000256" key="4">
    <source>
        <dbReference type="ARBA" id="ARBA00023157"/>
    </source>
</evidence>
<evidence type="ECO:0000313" key="8">
    <source>
        <dbReference type="EMBL" id="OGZ43086.1"/>
    </source>
</evidence>
<dbReference type="AlphaFoldDB" id="A0A1G2FYF3"/>
<dbReference type="PANTHER" id="PTHR13887">
    <property type="entry name" value="GLUTATHIONE S-TRANSFERASE KAPPA"/>
    <property type="match status" value="1"/>
</dbReference>
<dbReference type="Proteomes" id="UP000177480">
    <property type="component" value="Unassembled WGS sequence"/>
</dbReference>
<comment type="caution">
    <text evidence="8">The sequence shown here is derived from an EMBL/GenBank/DDBJ whole genome shotgun (WGS) entry which is preliminary data.</text>
</comment>
<keyword evidence="5" id="KW-0676">Redox-active center</keyword>
<evidence type="ECO:0000259" key="7">
    <source>
        <dbReference type="PROSITE" id="PS51352"/>
    </source>
</evidence>
<keyword evidence="2" id="KW-0732">Signal</keyword>
<dbReference type="GO" id="GO:0016491">
    <property type="term" value="F:oxidoreductase activity"/>
    <property type="evidence" value="ECO:0007669"/>
    <property type="project" value="UniProtKB-KW"/>
</dbReference>
<dbReference type="EMBL" id="MHNK01000020">
    <property type="protein sequence ID" value="OGZ43086.1"/>
    <property type="molecule type" value="Genomic_DNA"/>
</dbReference>
<evidence type="ECO:0000313" key="9">
    <source>
        <dbReference type="Proteomes" id="UP000177480"/>
    </source>
</evidence>
<evidence type="ECO:0000256" key="6">
    <source>
        <dbReference type="SAM" id="Phobius"/>
    </source>
</evidence>
<evidence type="ECO:0000256" key="2">
    <source>
        <dbReference type="ARBA" id="ARBA00022729"/>
    </source>
</evidence>
<reference evidence="8 9" key="1">
    <citation type="journal article" date="2016" name="Nat. Commun.">
        <title>Thousands of microbial genomes shed light on interconnected biogeochemical processes in an aquifer system.</title>
        <authorList>
            <person name="Anantharaman K."/>
            <person name="Brown C.T."/>
            <person name="Hug L.A."/>
            <person name="Sharon I."/>
            <person name="Castelle C.J."/>
            <person name="Probst A.J."/>
            <person name="Thomas B.C."/>
            <person name="Singh A."/>
            <person name="Wilkins M.J."/>
            <person name="Karaoz U."/>
            <person name="Brodie E.L."/>
            <person name="Williams K.H."/>
            <person name="Hubbard S.S."/>
            <person name="Banfield J.F."/>
        </authorList>
    </citation>
    <scope>NUCLEOTIDE SEQUENCE [LARGE SCALE GENOMIC DNA]</scope>
</reference>